<dbReference type="AlphaFoldDB" id="U1LKQ7"/>
<name>U1LKQ7_9MICO</name>
<comment type="caution">
    <text evidence="1">The sequence shown here is derived from an EMBL/GenBank/DDBJ whole genome shotgun (WGS) entry which is preliminary data.</text>
</comment>
<protein>
    <submittedName>
        <fullName evidence="1">Uncharacterized protein</fullName>
    </submittedName>
</protein>
<evidence type="ECO:0000313" key="2">
    <source>
        <dbReference type="Proteomes" id="UP000016462"/>
    </source>
</evidence>
<organism evidence="1 2">
    <name type="scientific">Agrococcus pavilionensis RW1</name>
    <dbReference type="NCBI Taxonomy" id="1330458"/>
    <lineage>
        <taxon>Bacteria</taxon>
        <taxon>Bacillati</taxon>
        <taxon>Actinomycetota</taxon>
        <taxon>Actinomycetes</taxon>
        <taxon>Micrococcales</taxon>
        <taxon>Microbacteriaceae</taxon>
        <taxon>Agrococcus</taxon>
    </lineage>
</organism>
<dbReference type="EMBL" id="ASHR01000050">
    <property type="protein sequence ID" value="ERG62854.1"/>
    <property type="molecule type" value="Genomic_DNA"/>
</dbReference>
<gene>
    <name evidence="1" type="ORF">L332_00010</name>
</gene>
<accession>U1LKQ7</accession>
<reference evidence="1 2" key="1">
    <citation type="journal article" date="2013" name="Genome Announc.">
        <title>First draft genome sequence from a member of the genus agrococcus, isolated from modern microbialites.</title>
        <authorList>
            <person name="White R.A.III."/>
            <person name="Grassa C.J."/>
            <person name="Suttle C.A."/>
        </authorList>
    </citation>
    <scope>NUCLEOTIDE SEQUENCE [LARGE SCALE GENOMIC DNA]</scope>
    <source>
        <strain evidence="1 2">RW1</strain>
    </source>
</reference>
<proteinExistence type="predicted"/>
<sequence length="50" mass="5164">MVITELDDPIAASILIAVGLELGGRLTYLVDEGAGIRMSSAIRASSCTRG</sequence>
<dbReference type="Proteomes" id="UP000016462">
    <property type="component" value="Unassembled WGS sequence"/>
</dbReference>
<evidence type="ECO:0000313" key="1">
    <source>
        <dbReference type="EMBL" id="ERG62854.1"/>
    </source>
</evidence>
<keyword evidence="2" id="KW-1185">Reference proteome</keyword>